<accession>A0A2I0IWK8</accession>
<proteinExistence type="predicted"/>
<comment type="caution">
    <text evidence="2">The sequence shown here is derived from an EMBL/GenBank/DDBJ whole genome shotgun (WGS) entry which is preliminary data.</text>
</comment>
<dbReference type="Proteomes" id="UP000233551">
    <property type="component" value="Unassembled WGS sequence"/>
</dbReference>
<evidence type="ECO:0000313" key="2">
    <source>
        <dbReference type="EMBL" id="PKI48411.1"/>
    </source>
</evidence>
<keyword evidence="3" id="KW-1185">Reference proteome</keyword>
<feature type="region of interest" description="Disordered" evidence="1">
    <location>
        <begin position="1"/>
        <end position="24"/>
    </location>
</feature>
<protein>
    <submittedName>
        <fullName evidence="2">Uncharacterized protein</fullName>
    </submittedName>
</protein>
<evidence type="ECO:0000313" key="3">
    <source>
        <dbReference type="Proteomes" id="UP000233551"/>
    </source>
</evidence>
<organism evidence="2 3">
    <name type="scientific">Punica granatum</name>
    <name type="common">Pomegranate</name>
    <dbReference type="NCBI Taxonomy" id="22663"/>
    <lineage>
        <taxon>Eukaryota</taxon>
        <taxon>Viridiplantae</taxon>
        <taxon>Streptophyta</taxon>
        <taxon>Embryophyta</taxon>
        <taxon>Tracheophyta</taxon>
        <taxon>Spermatophyta</taxon>
        <taxon>Magnoliopsida</taxon>
        <taxon>eudicotyledons</taxon>
        <taxon>Gunneridae</taxon>
        <taxon>Pentapetalae</taxon>
        <taxon>rosids</taxon>
        <taxon>malvids</taxon>
        <taxon>Myrtales</taxon>
        <taxon>Lythraceae</taxon>
        <taxon>Punica</taxon>
    </lineage>
</organism>
<gene>
    <name evidence="2" type="ORF">CRG98_031197</name>
</gene>
<sequence>METPRVGGMGRANETRTRTGGPFPSIDRGVSGFLAPRVSVNQGMTVMPLDDKIVMFVCKLEICVTRRSLRRILMPRLGPPQFYSCYVSRYFEIVNFSEKRAFSPFHKSSMRL</sequence>
<name>A0A2I0IWK8_PUNGR</name>
<evidence type="ECO:0000256" key="1">
    <source>
        <dbReference type="SAM" id="MobiDB-lite"/>
    </source>
</evidence>
<dbReference type="EMBL" id="PGOL01002393">
    <property type="protein sequence ID" value="PKI48411.1"/>
    <property type="molecule type" value="Genomic_DNA"/>
</dbReference>
<dbReference type="AlphaFoldDB" id="A0A2I0IWK8"/>
<reference evidence="2 3" key="1">
    <citation type="submission" date="2017-11" db="EMBL/GenBank/DDBJ databases">
        <title>De-novo sequencing of pomegranate (Punica granatum L.) genome.</title>
        <authorList>
            <person name="Akparov Z."/>
            <person name="Amiraslanov A."/>
            <person name="Hajiyeva S."/>
            <person name="Abbasov M."/>
            <person name="Kaur K."/>
            <person name="Hamwieh A."/>
            <person name="Solovyev V."/>
            <person name="Salamov A."/>
            <person name="Braich B."/>
            <person name="Kosarev P."/>
            <person name="Mahmoud A."/>
            <person name="Hajiyev E."/>
            <person name="Babayeva S."/>
            <person name="Izzatullayeva V."/>
            <person name="Mammadov A."/>
            <person name="Mammadov A."/>
            <person name="Sharifova S."/>
            <person name="Ojaghi J."/>
            <person name="Eynullazada K."/>
            <person name="Bayramov B."/>
            <person name="Abdulazimova A."/>
            <person name="Shahmuradov I."/>
        </authorList>
    </citation>
    <scope>NUCLEOTIDE SEQUENCE [LARGE SCALE GENOMIC DNA]</scope>
    <source>
        <strain evidence="3">cv. AG2017</strain>
        <tissue evidence="2">Leaf</tissue>
    </source>
</reference>